<keyword evidence="1" id="KW-0472">Membrane</keyword>
<dbReference type="AlphaFoldDB" id="A0A6V8P6G5"/>
<feature type="transmembrane region" description="Helical" evidence="1">
    <location>
        <begin position="294"/>
        <end position="318"/>
    </location>
</feature>
<proteinExistence type="predicted"/>
<dbReference type="Proteomes" id="UP000591948">
    <property type="component" value="Unassembled WGS sequence"/>
</dbReference>
<dbReference type="PANTHER" id="PTHR43685:SF3">
    <property type="entry name" value="SLR2126 PROTEIN"/>
    <property type="match status" value="1"/>
</dbReference>
<evidence type="ECO:0000313" key="3">
    <source>
        <dbReference type="EMBL" id="GFP27224.1"/>
    </source>
</evidence>
<feature type="domain" description="Glycosyltransferase 2-like" evidence="2">
    <location>
        <begin position="12"/>
        <end position="170"/>
    </location>
</feature>
<sequence length="325" mass="37037">MAETQDGKPYFSIIIPVRAFNNHLYESMEHCRELNYENYEIMVLPDEEPVEHREGIRVITTGNVGPAQKRDMASDIAKGNILAFIDDDAFPDKNWLANARPLFEDPEVAAVGGPGVTPESDSFLQKASGEVFSSILCSGKYVYRYVPKKMREVDDFPSCNFLIRKSIFKEAGGFSTQFWPGEDTKLCLDVTKRLGKKIIYSPDVLVYHHRRPLFAPHLRQVWNYALHRGYFAKRFPQTSLRLSYFIPSLFTLYLAGGAFVSLANKYVLYLFLSSLLVYLLVILISILRIRGKAMLFHVFLGIVMTHVTYGIGFIAGLISPRLREE</sequence>
<feature type="transmembrane region" description="Helical" evidence="1">
    <location>
        <begin position="266"/>
        <end position="287"/>
    </location>
</feature>
<protein>
    <recommendedName>
        <fullName evidence="2">Glycosyltransferase 2-like domain-containing protein</fullName>
    </recommendedName>
</protein>
<dbReference type="InterPro" id="IPR029044">
    <property type="entry name" value="Nucleotide-diphossugar_trans"/>
</dbReference>
<evidence type="ECO:0000259" key="2">
    <source>
        <dbReference type="Pfam" id="PF00535"/>
    </source>
</evidence>
<dbReference type="PANTHER" id="PTHR43685">
    <property type="entry name" value="GLYCOSYLTRANSFERASE"/>
    <property type="match status" value="1"/>
</dbReference>
<name>A0A6V8P6G5_9ACTN</name>
<evidence type="ECO:0000313" key="4">
    <source>
        <dbReference type="Proteomes" id="UP000591948"/>
    </source>
</evidence>
<dbReference type="EMBL" id="BLRY01000022">
    <property type="protein sequence ID" value="GFP27224.1"/>
    <property type="molecule type" value="Genomic_DNA"/>
</dbReference>
<accession>A0A6V8P6G5</accession>
<feature type="transmembrane region" description="Helical" evidence="1">
    <location>
        <begin position="242"/>
        <end position="260"/>
    </location>
</feature>
<dbReference type="InterPro" id="IPR050834">
    <property type="entry name" value="Glycosyltransf_2"/>
</dbReference>
<keyword evidence="4" id="KW-1185">Reference proteome</keyword>
<dbReference type="Gene3D" id="3.90.550.10">
    <property type="entry name" value="Spore Coat Polysaccharide Biosynthesis Protein SpsA, Chain A"/>
    <property type="match status" value="1"/>
</dbReference>
<organism evidence="3 4">
    <name type="scientific">Candidatus Hakubella thermalkaliphila</name>
    <dbReference type="NCBI Taxonomy" id="2754717"/>
    <lineage>
        <taxon>Bacteria</taxon>
        <taxon>Bacillati</taxon>
        <taxon>Actinomycetota</taxon>
        <taxon>Actinomycetota incertae sedis</taxon>
        <taxon>Candidatus Hakubellales</taxon>
        <taxon>Candidatus Hakubellaceae</taxon>
        <taxon>Candidatus Hakubella</taxon>
    </lineage>
</organism>
<comment type="caution">
    <text evidence="3">The sequence shown here is derived from an EMBL/GenBank/DDBJ whole genome shotgun (WGS) entry which is preliminary data.</text>
</comment>
<dbReference type="Pfam" id="PF00535">
    <property type="entry name" value="Glycos_transf_2"/>
    <property type="match status" value="1"/>
</dbReference>
<dbReference type="SUPFAM" id="SSF53448">
    <property type="entry name" value="Nucleotide-diphospho-sugar transferases"/>
    <property type="match status" value="1"/>
</dbReference>
<reference evidence="3 4" key="1">
    <citation type="journal article" date="2020" name="Front. Microbiol.">
        <title>Single-cell genomics of novel Actinobacteria with the Wood-Ljungdahl pathway discovered in a serpentinizing system.</title>
        <authorList>
            <person name="Merino N."/>
            <person name="Kawai M."/>
            <person name="Boyd E.S."/>
            <person name="Colman D.R."/>
            <person name="McGlynn S.E."/>
            <person name="Nealson K.H."/>
            <person name="Kurokawa K."/>
            <person name="Hongoh Y."/>
        </authorList>
    </citation>
    <scope>NUCLEOTIDE SEQUENCE [LARGE SCALE GENOMIC DNA]</scope>
    <source>
        <strain evidence="3 4">S33</strain>
    </source>
</reference>
<keyword evidence="1" id="KW-1133">Transmembrane helix</keyword>
<dbReference type="InterPro" id="IPR001173">
    <property type="entry name" value="Glyco_trans_2-like"/>
</dbReference>
<evidence type="ECO:0000256" key="1">
    <source>
        <dbReference type="SAM" id="Phobius"/>
    </source>
</evidence>
<gene>
    <name evidence="3" type="ORF">HKBW3S33_00638</name>
</gene>
<dbReference type="RefSeq" id="WP_176233197.1">
    <property type="nucleotide sequence ID" value="NZ_BLRY01000022.1"/>
</dbReference>
<keyword evidence="1" id="KW-0812">Transmembrane</keyword>